<dbReference type="InterPro" id="IPR011576">
    <property type="entry name" value="Pyridox_Oxase_N"/>
</dbReference>
<reference evidence="4 5" key="1">
    <citation type="submission" date="2018-07" db="EMBL/GenBank/DDBJ databases">
        <title>Genome sequence of Rhodococcus rhodnii ATCC 35071 from Rhodnius prolixus.</title>
        <authorList>
            <person name="Patel V."/>
            <person name="Vogel K.J."/>
        </authorList>
    </citation>
    <scope>NUCLEOTIDE SEQUENCE [LARGE SCALE GENOMIC DNA]</scope>
    <source>
        <strain evidence="4 5">ATCC 35071</strain>
    </source>
</reference>
<dbReference type="SUPFAM" id="SSF50475">
    <property type="entry name" value="FMN-binding split barrel"/>
    <property type="match status" value="1"/>
</dbReference>
<evidence type="ECO:0000313" key="5">
    <source>
        <dbReference type="Proteomes" id="UP000471120"/>
    </source>
</evidence>
<evidence type="ECO:0000313" key="4">
    <source>
        <dbReference type="EMBL" id="TXG90136.1"/>
    </source>
</evidence>
<dbReference type="Proteomes" id="UP000471120">
    <property type="component" value="Unassembled WGS sequence"/>
</dbReference>
<dbReference type="AlphaFoldDB" id="A0A6P2CFY7"/>
<keyword evidence="1" id="KW-0560">Oxidoreductase</keyword>
<name>A0A6P2CFY7_9NOCA</name>
<comment type="caution">
    <text evidence="4">The sequence shown here is derived from an EMBL/GenBank/DDBJ whole genome shotgun (WGS) entry which is preliminary data.</text>
</comment>
<protein>
    <submittedName>
        <fullName evidence="4">Pyridoxamine 5'-phosphate oxidase family protein</fullName>
    </submittedName>
</protein>
<evidence type="ECO:0000259" key="3">
    <source>
        <dbReference type="Pfam" id="PF01243"/>
    </source>
</evidence>
<organism evidence="4 5">
    <name type="scientific">Rhodococcus rhodnii</name>
    <dbReference type="NCBI Taxonomy" id="38312"/>
    <lineage>
        <taxon>Bacteria</taxon>
        <taxon>Bacillati</taxon>
        <taxon>Actinomycetota</taxon>
        <taxon>Actinomycetes</taxon>
        <taxon>Mycobacteriales</taxon>
        <taxon>Nocardiaceae</taxon>
        <taxon>Rhodococcus</taxon>
    </lineage>
</organism>
<dbReference type="InterPro" id="IPR012349">
    <property type="entry name" value="Split_barrel_FMN-bd"/>
</dbReference>
<evidence type="ECO:0000256" key="2">
    <source>
        <dbReference type="SAM" id="MobiDB-lite"/>
    </source>
</evidence>
<dbReference type="PANTHER" id="PTHR35176">
    <property type="entry name" value="HEME OXYGENASE HI_0854-RELATED"/>
    <property type="match status" value="1"/>
</dbReference>
<dbReference type="GO" id="GO:0016627">
    <property type="term" value="F:oxidoreductase activity, acting on the CH-CH group of donors"/>
    <property type="evidence" value="ECO:0007669"/>
    <property type="project" value="TreeGrafter"/>
</dbReference>
<sequence>MTETTNEPAGQLHPDYSDPDATPPPWSVIDGVLRDAGIYWLTTTRPTGRPHTTPVIAVWDGRSVWFCTGPDERKARNLGDRGPCTVTTGCNDYEAGTDVVVEGDAERVREPAELARFADALHAGYGDDWRFDTVADGVEHPAGGVAAVYRVRADVVFAFTRGPAAQVRYRP</sequence>
<feature type="domain" description="Pyridoxamine 5'-phosphate oxidase N-terminal" evidence="3">
    <location>
        <begin position="31"/>
        <end position="129"/>
    </location>
</feature>
<accession>A0A6P2CFY7</accession>
<dbReference type="GO" id="GO:0005829">
    <property type="term" value="C:cytosol"/>
    <property type="evidence" value="ECO:0007669"/>
    <property type="project" value="TreeGrafter"/>
</dbReference>
<dbReference type="GO" id="GO:0070967">
    <property type="term" value="F:coenzyme F420 binding"/>
    <property type="evidence" value="ECO:0007669"/>
    <property type="project" value="TreeGrafter"/>
</dbReference>
<feature type="region of interest" description="Disordered" evidence="2">
    <location>
        <begin position="1"/>
        <end position="26"/>
    </location>
</feature>
<proteinExistence type="predicted"/>
<gene>
    <name evidence="4" type="ORF">DW322_07765</name>
</gene>
<evidence type="ECO:0000256" key="1">
    <source>
        <dbReference type="ARBA" id="ARBA00023002"/>
    </source>
</evidence>
<dbReference type="Pfam" id="PF01243">
    <property type="entry name" value="PNPOx_N"/>
    <property type="match status" value="1"/>
</dbReference>
<dbReference type="Gene3D" id="2.30.110.10">
    <property type="entry name" value="Electron Transport, Fmn-binding Protein, Chain A"/>
    <property type="match status" value="1"/>
</dbReference>
<dbReference type="EMBL" id="QRCM01000001">
    <property type="protein sequence ID" value="TXG90136.1"/>
    <property type="molecule type" value="Genomic_DNA"/>
</dbReference>
<dbReference type="PANTHER" id="PTHR35176:SF4">
    <property type="entry name" value="PYRIDOXAMINE 5'-PHOSPHATE OXIDASE-RELATED FMN-BINDING"/>
    <property type="match status" value="1"/>
</dbReference>
<dbReference type="InterPro" id="IPR052019">
    <property type="entry name" value="F420H2_bilvrd_red/Heme_oxyg"/>
</dbReference>
<dbReference type="RefSeq" id="WP_010838754.1">
    <property type="nucleotide sequence ID" value="NZ_QRCM01000001.1"/>
</dbReference>